<dbReference type="InterPro" id="IPR000086">
    <property type="entry name" value="NUDIX_hydrolase_dom"/>
</dbReference>
<evidence type="ECO:0000256" key="3">
    <source>
        <dbReference type="ARBA" id="ARBA00022723"/>
    </source>
</evidence>
<dbReference type="Pfam" id="PF00293">
    <property type="entry name" value="NUDIX"/>
    <property type="match status" value="1"/>
</dbReference>
<protein>
    <recommendedName>
        <fullName evidence="8">Nudix hydrolase domain-containing protein</fullName>
    </recommendedName>
</protein>
<dbReference type="PANTHER" id="PTHR12992:SF11">
    <property type="entry name" value="MITOCHONDRIAL COENZYME A DIPHOSPHATASE NUDT8"/>
    <property type="match status" value="1"/>
</dbReference>
<comment type="cofactor">
    <cofactor evidence="2">
        <name>Mg(2+)</name>
        <dbReference type="ChEBI" id="CHEBI:18420"/>
    </cofactor>
</comment>
<dbReference type="InterPro" id="IPR045121">
    <property type="entry name" value="CoAse"/>
</dbReference>
<evidence type="ECO:0000256" key="4">
    <source>
        <dbReference type="ARBA" id="ARBA00022801"/>
    </source>
</evidence>
<dbReference type="InterPro" id="IPR015797">
    <property type="entry name" value="NUDIX_hydrolase-like_dom_sf"/>
</dbReference>
<dbReference type="PANTHER" id="PTHR12992">
    <property type="entry name" value="NUDIX HYDROLASE"/>
    <property type="match status" value="1"/>
</dbReference>
<keyword evidence="3" id="KW-0479">Metal-binding</keyword>
<keyword evidence="10" id="KW-1185">Reference proteome</keyword>
<dbReference type="Gene3D" id="3.60.110.10">
    <property type="entry name" value="Carbon-nitrogen hydrolase"/>
    <property type="match status" value="1"/>
</dbReference>
<evidence type="ECO:0000256" key="5">
    <source>
        <dbReference type="ARBA" id="ARBA00022842"/>
    </source>
</evidence>
<evidence type="ECO:0000313" key="9">
    <source>
        <dbReference type="EMBL" id="GAA3164267.1"/>
    </source>
</evidence>
<dbReference type="Proteomes" id="UP001499924">
    <property type="component" value="Unassembled WGS sequence"/>
</dbReference>
<name>A0ABP6P1E9_9ACTN</name>
<keyword evidence="6" id="KW-0464">Manganese</keyword>
<dbReference type="Gene3D" id="3.90.79.10">
    <property type="entry name" value="Nucleoside Triphosphate Pyrophosphohydrolase"/>
    <property type="match status" value="1"/>
</dbReference>
<comment type="caution">
    <text evidence="9">The sequence shown here is derived from an EMBL/GenBank/DDBJ whole genome shotgun (WGS) entry which is preliminary data.</text>
</comment>
<accession>A0ABP6P1E9</accession>
<evidence type="ECO:0000256" key="2">
    <source>
        <dbReference type="ARBA" id="ARBA00001946"/>
    </source>
</evidence>
<reference evidence="10" key="1">
    <citation type="journal article" date="2019" name="Int. J. Syst. Evol. Microbiol.">
        <title>The Global Catalogue of Microorganisms (GCM) 10K type strain sequencing project: providing services to taxonomists for standard genome sequencing and annotation.</title>
        <authorList>
            <consortium name="The Broad Institute Genomics Platform"/>
            <consortium name="The Broad Institute Genome Sequencing Center for Infectious Disease"/>
            <person name="Wu L."/>
            <person name="Ma J."/>
        </authorList>
    </citation>
    <scope>NUCLEOTIDE SEQUENCE [LARGE SCALE GENOMIC DNA]</scope>
    <source>
        <strain evidence="10">JCM 15614</strain>
    </source>
</reference>
<sequence length="721" mass="77187">MTGLGDSADRGASVARAAPIRPAAEPDRPLSEPDARGDLSEPTPPCVAGLTTPADRLAALRTLVLNEREPLVTITHLLRLCRDEHPVLWSRMDDPACCGRVDRMLGELSALLPPPGLADHLTGDVRDALADALQPVSDTPVVVVARALAELLDDRYGHTVFASFRRRSPYQPSVGDPIPLDSPDLRRMTALAPTTPPWRLAHRLDETRHVRLAGEWATQFRVVFDYSLVDTLSGLISSDTVVATCHPNASLDEIDLPRGHRQRSFPVRPAAPELQRRTIDSLLATAVAEGASIALLPELCVDEALAWELHDWVRRPGGPRLLVAGSYHHQVPMRAGTDHAAGRRLNTAVAWVRGHERPLLHDKHSPADRPVHEDIQPHGWPEQRIYVTADGWHLAIAICRDLLNPRAVQALSEAGANLILVPAMSETLVPFAGPVAQLVGDNQALVVVANNPAQWSRPGDPTARRPARVLVGHPGFGQLTRWVPAADPAPGISVLQVGSGELKWRPCPAGSAVRDASRGPHHRAATAPIPPRWVSTLTAETCAWTSDMRSEPTVTLRNAAVLVVLIDRPGGPQVLLTQRTADLADFPGQMVFPGGAADAGDASPLETALREAREETGLDPASVHVIGLLPPHALVDRGFLVTPVLAWSTDPAYPGATNLAEMEAVAEIPLAELHAEGDRRSTSIGDTRAIPGGRGYGPMTAALLDLLATLLLPVDGHPGGA</sequence>
<keyword evidence="5" id="KW-0460">Magnesium</keyword>
<evidence type="ECO:0000256" key="7">
    <source>
        <dbReference type="SAM" id="MobiDB-lite"/>
    </source>
</evidence>
<dbReference type="SUPFAM" id="SSF56317">
    <property type="entry name" value="Carbon-nitrogen hydrolase"/>
    <property type="match status" value="1"/>
</dbReference>
<comment type="cofactor">
    <cofactor evidence="1">
        <name>Mn(2+)</name>
        <dbReference type="ChEBI" id="CHEBI:29035"/>
    </cofactor>
</comment>
<feature type="region of interest" description="Disordered" evidence="7">
    <location>
        <begin position="1"/>
        <end position="49"/>
    </location>
</feature>
<dbReference type="CDD" id="cd03426">
    <property type="entry name" value="NUDIX_CoAse_Nudt7"/>
    <property type="match status" value="1"/>
</dbReference>
<evidence type="ECO:0000256" key="1">
    <source>
        <dbReference type="ARBA" id="ARBA00001936"/>
    </source>
</evidence>
<dbReference type="EMBL" id="BAAAVV010000003">
    <property type="protein sequence ID" value="GAA3164267.1"/>
    <property type="molecule type" value="Genomic_DNA"/>
</dbReference>
<gene>
    <name evidence="9" type="ORF">GCM10010531_15580</name>
</gene>
<dbReference type="SUPFAM" id="SSF55811">
    <property type="entry name" value="Nudix"/>
    <property type="match status" value="1"/>
</dbReference>
<evidence type="ECO:0000313" key="10">
    <source>
        <dbReference type="Proteomes" id="UP001499924"/>
    </source>
</evidence>
<feature type="compositionally biased region" description="Basic and acidic residues" evidence="7">
    <location>
        <begin position="24"/>
        <end position="39"/>
    </location>
</feature>
<proteinExistence type="predicted"/>
<organism evidence="9 10">
    <name type="scientific">Blastococcus jejuensis</name>
    <dbReference type="NCBI Taxonomy" id="351224"/>
    <lineage>
        <taxon>Bacteria</taxon>
        <taxon>Bacillati</taxon>
        <taxon>Actinomycetota</taxon>
        <taxon>Actinomycetes</taxon>
        <taxon>Geodermatophilales</taxon>
        <taxon>Geodermatophilaceae</taxon>
        <taxon>Blastococcus</taxon>
    </lineage>
</organism>
<evidence type="ECO:0000256" key="6">
    <source>
        <dbReference type="ARBA" id="ARBA00023211"/>
    </source>
</evidence>
<dbReference type="PROSITE" id="PS51462">
    <property type="entry name" value="NUDIX"/>
    <property type="match status" value="1"/>
</dbReference>
<feature type="compositionally biased region" description="Low complexity" evidence="7">
    <location>
        <begin position="12"/>
        <end position="23"/>
    </location>
</feature>
<dbReference type="InterPro" id="IPR036526">
    <property type="entry name" value="C-N_Hydrolase_sf"/>
</dbReference>
<evidence type="ECO:0000259" key="8">
    <source>
        <dbReference type="PROSITE" id="PS51462"/>
    </source>
</evidence>
<keyword evidence="4" id="KW-0378">Hydrolase</keyword>
<feature type="domain" description="Nudix hydrolase" evidence="8">
    <location>
        <begin position="556"/>
        <end position="692"/>
    </location>
</feature>